<proteinExistence type="predicted"/>
<organism evidence="1 2">
    <name type="scientific">Ephemerocybe angulata</name>
    <dbReference type="NCBI Taxonomy" id="980116"/>
    <lineage>
        <taxon>Eukaryota</taxon>
        <taxon>Fungi</taxon>
        <taxon>Dikarya</taxon>
        <taxon>Basidiomycota</taxon>
        <taxon>Agaricomycotina</taxon>
        <taxon>Agaricomycetes</taxon>
        <taxon>Agaricomycetidae</taxon>
        <taxon>Agaricales</taxon>
        <taxon>Agaricineae</taxon>
        <taxon>Psathyrellaceae</taxon>
        <taxon>Ephemerocybe</taxon>
    </lineage>
</organism>
<dbReference type="Proteomes" id="UP000541558">
    <property type="component" value="Unassembled WGS sequence"/>
</dbReference>
<evidence type="ECO:0000313" key="1">
    <source>
        <dbReference type="EMBL" id="KAF5325660.1"/>
    </source>
</evidence>
<dbReference type="AlphaFoldDB" id="A0A8H5F6J6"/>
<dbReference type="EMBL" id="JAACJK010000163">
    <property type="protein sequence ID" value="KAF5325660.1"/>
    <property type="molecule type" value="Genomic_DNA"/>
</dbReference>
<comment type="caution">
    <text evidence="1">The sequence shown here is derived from an EMBL/GenBank/DDBJ whole genome shotgun (WGS) entry which is preliminary data.</text>
</comment>
<name>A0A8H5F6J6_9AGAR</name>
<evidence type="ECO:0000313" key="2">
    <source>
        <dbReference type="Proteomes" id="UP000541558"/>
    </source>
</evidence>
<accession>A0A8H5F6J6</accession>
<keyword evidence="2" id="KW-1185">Reference proteome</keyword>
<dbReference type="OrthoDB" id="3197992at2759"/>
<gene>
    <name evidence="1" type="ORF">D9611_000800</name>
</gene>
<reference evidence="1 2" key="1">
    <citation type="journal article" date="2020" name="ISME J.">
        <title>Uncovering the hidden diversity of litter-decomposition mechanisms in mushroom-forming fungi.</title>
        <authorList>
            <person name="Floudas D."/>
            <person name="Bentzer J."/>
            <person name="Ahren D."/>
            <person name="Johansson T."/>
            <person name="Persson P."/>
            <person name="Tunlid A."/>
        </authorList>
    </citation>
    <scope>NUCLEOTIDE SEQUENCE [LARGE SCALE GENOMIC DNA]</scope>
    <source>
        <strain evidence="1 2">CBS 175.51</strain>
    </source>
</reference>
<protein>
    <submittedName>
        <fullName evidence="1">Uncharacterized protein</fullName>
    </submittedName>
</protein>
<sequence length="84" mass="9552">MHVVIVNNRLAFCSIGDFYRGCGHFHVRYFTGETLDCGSDSCKSSASHKHKTAHNCGCPEIVIEDRRVQNMFQAPYPECQRTSR</sequence>